<dbReference type="EMBL" id="VSSQ01000015">
    <property type="protein sequence ID" value="MPL61517.1"/>
    <property type="molecule type" value="Genomic_DNA"/>
</dbReference>
<proteinExistence type="predicted"/>
<protein>
    <submittedName>
        <fullName evidence="1">Uncharacterized protein</fullName>
    </submittedName>
</protein>
<gene>
    <name evidence="1" type="ORF">SDC9_07093</name>
</gene>
<organism evidence="1">
    <name type="scientific">bioreactor metagenome</name>
    <dbReference type="NCBI Taxonomy" id="1076179"/>
    <lineage>
        <taxon>unclassified sequences</taxon>
        <taxon>metagenomes</taxon>
        <taxon>ecological metagenomes</taxon>
    </lineage>
</organism>
<reference evidence="1" key="1">
    <citation type="submission" date="2019-08" db="EMBL/GenBank/DDBJ databases">
        <authorList>
            <person name="Kucharzyk K."/>
            <person name="Murdoch R.W."/>
            <person name="Higgins S."/>
            <person name="Loffler F."/>
        </authorList>
    </citation>
    <scope>NUCLEOTIDE SEQUENCE</scope>
</reference>
<comment type="caution">
    <text evidence="1">The sequence shown here is derived from an EMBL/GenBank/DDBJ whole genome shotgun (WGS) entry which is preliminary data.</text>
</comment>
<sequence length="130" mass="14784">MLSGPVPSILAAQSAQGYWLRPGAGYSPKYQSTVWQIIFRPSWGQKNLMTGLKRAAIICLNITSPSAADFLITALPQVSFTAWRVAFRFLTAFKWSLLLEKYIVLVYTIHYRVSEYGKNRYSQTDPDEDK</sequence>
<dbReference type="AlphaFoldDB" id="A0A644T4S6"/>
<accession>A0A644T4S6</accession>
<name>A0A644T4S6_9ZZZZ</name>
<evidence type="ECO:0000313" key="1">
    <source>
        <dbReference type="EMBL" id="MPL61517.1"/>
    </source>
</evidence>